<dbReference type="Pfam" id="PF13920">
    <property type="entry name" value="zf-C3HC4_3"/>
    <property type="match status" value="1"/>
</dbReference>
<name>A0A1U8AEJ1_NELNU</name>
<dbReference type="FunCoup" id="A0A1U8AEJ1">
    <property type="interactions" value="548"/>
</dbReference>
<dbReference type="PANTHER" id="PTHR42647:SF22">
    <property type="entry name" value="BOI-RELATED E3 UBIQUITIN-PROTEIN LIGASE 2-RELATED"/>
    <property type="match status" value="1"/>
</dbReference>
<dbReference type="RefSeq" id="XP_010265999.1">
    <property type="nucleotide sequence ID" value="XM_010267697.2"/>
</dbReference>
<protein>
    <submittedName>
        <fullName evidence="2">Probable BOI-related E3 ubiquitin-protein ligase 3</fullName>
    </submittedName>
</protein>
<accession>A0A1U8AEJ1</accession>
<evidence type="ECO:0000313" key="1">
    <source>
        <dbReference type="Proteomes" id="UP000189703"/>
    </source>
</evidence>
<dbReference type="AlphaFoldDB" id="A0A1U8AEJ1"/>
<dbReference type="PIRSF" id="PIRSF036836">
    <property type="entry name" value="RNase_bind_SBP1"/>
    <property type="match status" value="1"/>
</dbReference>
<dbReference type="Gene3D" id="3.30.40.10">
    <property type="entry name" value="Zinc/RING finger domain, C3HC4 (zinc finger)"/>
    <property type="match status" value="1"/>
</dbReference>
<dbReference type="InterPro" id="IPR013083">
    <property type="entry name" value="Znf_RING/FYVE/PHD"/>
</dbReference>
<dbReference type="GeneID" id="104603632"/>
<dbReference type="OrthoDB" id="1711136at2759"/>
<proteinExistence type="predicted"/>
<dbReference type="STRING" id="4432.A0A1U8AEJ1"/>
<dbReference type="KEGG" id="nnu:104603632"/>
<keyword evidence="1" id="KW-1185">Reference proteome</keyword>
<organism evidence="1 2">
    <name type="scientific">Nelumbo nucifera</name>
    <name type="common">Sacred lotus</name>
    <dbReference type="NCBI Taxonomy" id="4432"/>
    <lineage>
        <taxon>Eukaryota</taxon>
        <taxon>Viridiplantae</taxon>
        <taxon>Streptophyta</taxon>
        <taxon>Embryophyta</taxon>
        <taxon>Tracheophyta</taxon>
        <taxon>Spermatophyta</taxon>
        <taxon>Magnoliopsida</taxon>
        <taxon>Proteales</taxon>
        <taxon>Nelumbonaceae</taxon>
        <taxon>Nelumbo</taxon>
    </lineage>
</organism>
<evidence type="ECO:0000313" key="2">
    <source>
        <dbReference type="RefSeq" id="XP_010265999.1"/>
    </source>
</evidence>
<dbReference type="GO" id="GO:0004842">
    <property type="term" value="F:ubiquitin-protein transferase activity"/>
    <property type="evidence" value="ECO:0000318"/>
    <property type="project" value="GO_Central"/>
</dbReference>
<sequence length="272" mass="30804">MAVQAQCLGRPGLYSCVPQDWMDANSGFYDVCFNLQQQQQQQHKNQNLGFDNSPVVCHSVAFPQSLPCQIEEDRDDIDRFIELQNERLRSALQEQTKQQLAILLSRIESKTISLMRQKDEDIAKAAKKTVELEGCLKRVEMENQAWQRIAKEKEAMVITLTKTLQQVRENVCWFSSGTEDADSCCDFSYAFNNNRGGAAGGYRDEETGQAMSRTEEEEQTKKMTCKACNSRGSCVLFLPCRHLCSCKSCEVFLDCCPVCKSPKKASIEVFLS</sequence>
<dbReference type="OMA" id="CCNSQKS"/>
<dbReference type="PANTHER" id="PTHR42647">
    <property type="entry name" value="SBP (S-RIBONUCLEASE BINDING PROTEIN) FAMILY PROTEIN"/>
    <property type="match status" value="1"/>
</dbReference>
<gene>
    <name evidence="2" type="primary">LOC104603632</name>
</gene>
<dbReference type="Proteomes" id="UP000189703">
    <property type="component" value="Unplaced"/>
</dbReference>
<reference evidence="2" key="1">
    <citation type="submission" date="2025-08" db="UniProtKB">
        <authorList>
            <consortium name="RefSeq"/>
        </authorList>
    </citation>
    <scope>IDENTIFICATION</scope>
</reference>
<dbReference type="FunFam" id="3.30.40.10:FF:000239">
    <property type="entry name" value="probable BOI-related E3 ubiquitin-protein ligase 2"/>
    <property type="match status" value="1"/>
</dbReference>
<dbReference type="eggNOG" id="KOG1100">
    <property type="taxonomic scope" value="Eukaryota"/>
</dbReference>